<dbReference type="EMBL" id="BARW01033116">
    <property type="protein sequence ID" value="GAJ06303.1"/>
    <property type="molecule type" value="Genomic_DNA"/>
</dbReference>
<proteinExistence type="predicted"/>
<organism evidence="1">
    <name type="scientific">marine sediment metagenome</name>
    <dbReference type="NCBI Taxonomy" id="412755"/>
    <lineage>
        <taxon>unclassified sequences</taxon>
        <taxon>metagenomes</taxon>
        <taxon>ecological metagenomes</taxon>
    </lineage>
</organism>
<dbReference type="AlphaFoldDB" id="X1TLT2"/>
<evidence type="ECO:0000313" key="1">
    <source>
        <dbReference type="EMBL" id="GAJ06303.1"/>
    </source>
</evidence>
<comment type="caution">
    <text evidence="1">The sequence shown here is derived from an EMBL/GenBank/DDBJ whole genome shotgun (WGS) entry which is preliminary data.</text>
</comment>
<protein>
    <submittedName>
        <fullName evidence="1">Uncharacterized protein</fullName>
    </submittedName>
</protein>
<sequence length="54" mass="5607">MALGYLVSGAGIYMLGYLHNTTKVVLSNAGEYNKTLGLGQGLPSPFLSLTSPCS</sequence>
<accession>X1TLT2</accession>
<name>X1TLT2_9ZZZZ</name>
<reference evidence="1" key="1">
    <citation type="journal article" date="2014" name="Front. Microbiol.">
        <title>High frequency of phylogenetically diverse reductive dehalogenase-homologous genes in deep subseafloor sedimentary metagenomes.</title>
        <authorList>
            <person name="Kawai M."/>
            <person name="Futagami T."/>
            <person name="Toyoda A."/>
            <person name="Takaki Y."/>
            <person name="Nishi S."/>
            <person name="Hori S."/>
            <person name="Arai W."/>
            <person name="Tsubouchi T."/>
            <person name="Morono Y."/>
            <person name="Uchiyama I."/>
            <person name="Ito T."/>
            <person name="Fujiyama A."/>
            <person name="Inagaki F."/>
            <person name="Takami H."/>
        </authorList>
    </citation>
    <scope>NUCLEOTIDE SEQUENCE</scope>
    <source>
        <strain evidence="1">Expedition CK06-06</strain>
    </source>
</reference>
<feature type="non-terminal residue" evidence="1">
    <location>
        <position position="54"/>
    </location>
</feature>
<gene>
    <name evidence="1" type="ORF">S12H4_52231</name>
</gene>